<feature type="transmembrane region" description="Helical" evidence="7">
    <location>
        <begin position="38"/>
        <end position="55"/>
    </location>
</feature>
<feature type="domain" description="EamA" evidence="8">
    <location>
        <begin position="7"/>
        <end position="139"/>
    </location>
</feature>
<evidence type="ECO:0000256" key="3">
    <source>
        <dbReference type="ARBA" id="ARBA00022692"/>
    </source>
</evidence>
<feature type="domain" description="EamA" evidence="8">
    <location>
        <begin position="155"/>
        <end position="284"/>
    </location>
</feature>
<dbReference type="AlphaFoldDB" id="A0A6I3M4V4"/>
<dbReference type="OrthoDB" id="5186724at2"/>
<evidence type="ECO:0000256" key="1">
    <source>
        <dbReference type="ARBA" id="ARBA00004141"/>
    </source>
</evidence>
<dbReference type="InterPro" id="IPR050638">
    <property type="entry name" value="AA-Vitamin_Transporters"/>
</dbReference>
<dbReference type="PANTHER" id="PTHR32322">
    <property type="entry name" value="INNER MEMBRANE TRANSPORTER"/>
    <property type="match status" value="1"/>
</dbReference>
<keyword evidence="10" id="KW-1185">Reference proteome</keyword>
<dbReference type="InterPro" id="IPR037185">
    <property type="entry name" value="EmrE-like"/>
</dbReference>
<dbReference type="Proteomes" id="UP000433071">
    <property type="component" value="Unassembled WGS sequence"/>
</dbReference>
<feature type="transmembrane region" description="Helical" evidence="7">
    <location>
        <begin position="184"/>
        <end position="204"/>
    </location>
</feature>
<dbReference type="PANTHER" id="PTHR32322:SF2">
    <property type="entry name" value="EAMA DOMAIN-CONTAINING PROTEIN"/>
    <property type="match status" value="1"/>
</dbReference>
<organism evidence="9 10">
    <name type="scientific">Agromyces bracchium</name>
    <dbReference type="NCBI Taxonomy" id="88376"/>
    <lineage>
        <taxon>Bacteria</taxon>
        <taxon>Bacillati</taxon>
        <taxon>Actinomycetota</taxon>
        <taxon>Actinomycetes</taxon>
        <taxon>Micrococcales</taxon>
        <taxon>Microbacteriaceae</taxon>
        <taxon>Agromyces</taxon>
    </lineage>
</organism>
<dbReference type="InterPro" id="IPR000620">
    <property type="entry name" value="EamA_dom"/>
</dbReference>
<dbReference type="RefSeq" id="WP_155051549.1">
    <property type="nucleotide sequence ID" value="NZ_BAAAIB010000007.1"/>
</dbReference>
<accession>A0A6I3M4V4</accession>
<evidence type="ECO:0000256" key="7">
    <source>
        <dbReference type="SAM" id="Phobius"/>
    </source>
</evidence>
<name>A0A6I3M4V4_9MICO</name>
<sequence length="326" mass="33534">MPRRRAFVLLSLANLFWAGNFVFAGVIAEQVDPVSLTFWRWSLAALPLLVVAWIAERPDWRAAAREWRWHLVQSVFGLTGYALLLYAGIGMTGSVTASVISAINPATIALAAAVLLGERMSRTQGLGIVIAFVGVAVVLTGGDPLAAFAEGFGVGDLFVLGAVIAWTVYSIIARRLTTPPITATALQAAFATVSMLPVIAVTGLTAPSDLGGTLAVAYIVLLPSVAGYALWNAGSASVGPARAGVFLNLLPVFTVVIALLLGRPIDPAAIVGGAVVLVGVYLTVRVPRAKVAPAEPASGDLVGPAGLSQDDDVAGSAPTGPVPLPR</sequence>
<evidence type="ECO:0000256" key="2">
    <source>
        <dbReference type="ARBA" id="ARBA00007362"/>
    </source>
</evidence>
<feature type="transmembrane region" description="Helical" evidence="7">
    <location>
        <begin position="128"/>
        <end position="146"/>
    </location>
</feature>
<reference evidence="9 10" key="1">
    <citation type="submission" date="2019-11" db="EMBL/GenBank/DDBJ databases">
        <title>Agromyces kandeliae sp. nov., isolated from mangrove soil.</title>
        <authorList>
            <person name="Wang R."/>
        </authorList>
    </citation>
    <scope>NUCLEOTIDE SEQUENCE [LARGE SCALE GENOMIC DNA]</scope>
    <source>
        <strain evidence="9 10">JCM 11433</strain>
    </source>
</reference>
<gene>
    <name evidence="9" type="ORF">GJ743_08975</name>
</gene>
<evidence type="ECO:0000256" key="4">
    <source>
        <dbReference type="ARBA" id="ARBA00022989"/>
    </source>
</evidence>
<dbReference type="EMBL" id="WMLB01000022">
    <property type="protein sequence ID" value="MTH68499.1"/>
    <property type="molecule type" value="Genomic_DNA"/>
</dbReference>
<dbReference type="Pfam" id="PF00892">
    <property type="entry name" value="EamA"/>
    <property type="match status" value="2"/>
</dbReference>
<proteinExistence type="inferred from homology"/>
<feature type="transmembrane region" description="Helical" evidence="7">
    <location>
        <begin position="67"/>
        <end position="89"/>
    </location>
</feature>
<feature type="region of interest" description="Disordered" evidence="6">
    <location>
        <begin position="295"/>
        <end position="326"/>
    </location>
</feature>
<feature type="transmembrane region" description="Helical" evidence="7">
    <location>
        <begin position="95"/>
        <end position="116"/>
    </location>
</feature>
<feature type="transmembrane region" description="Helical" evidence="7">
    <location>
        <begin position="152"/>
        <end position="172"/>
    </location>
</feature>
<evidence type="ECO:0000256" key="5">
    <source>
        <dbReference type="ARBA" id="ARBA00023136"/>
    </source>
</evidence>
<feature type="transmembrane region" description="Helical" evidence="7">
    <location>
        <begin position="267"/>
        <end position="284"/>
    </location>
</feature>
<keyword evidence="3 7" id="KW-0812">Transmembrane</keyword>
<feature type="transmembrane region" description="Helical" evidence="7">
    <location>
        <begin position="243"/>
        <end position="261"/>
    </location>
</feature>
<comment type="similarity">
    <text evidence="2">Belongs to the EamA transporter family.</text>
</comment>
<dbReference type="GO" id="GO:0016020">
    <property type="term" value="C:membrane"/>
    <property type="evidence" value="ECO:0007669"/>
    <property type="project" value="UniProtKB-SubCell"/>
</dbReference>
<evidence type="ECO:0000313" key="10">
    <source>
        <dbReference type="Proteomes" id="UP000433071"/>
    </source>
</evidence>
<feature type="transmembrane region" description="Helical" evidence="7">
    <location>
        <begin position="210"/>
        <end position="231"/>
    </location>
</feature>
<comment type="subcellular location">
    <subcellularLocation>
        <location evidence="1">Membrane</location>
        <topology evidence="1">Multi-pass membrane protein</topology>
    </subcellularLocation>
</comment>
<dbReference type="SUPFAM" id="SSF103481">
    <property type="entry name" value="Multidrug resistance efflux transporter EmrE"/>
    <property type="match status" value="2"/>
</dbReference>
<evidence type="ECO:0000313" key="9">
    <source>
        <dbReference type="EMBL" id="MTH68499.1"/>
    </source>
</evidence>
<protein>
    <submittedName>
        <fullName evidence="9">EamA family transporter</fullName>
    </submittedName>
</protein>
<evidence type="ECO:0000259" key="8">
    <source>
        <dbReference type="Pfam" id="PF00892"/>
    </source>
</evidence>
<comment type="caution">
    <text evidence="9">The sequence shown here is derived from an EMBL/GenBank/DDBJ whole genome shotgun (WGS) entry which is preliminary data.</text>
</comment>
<keyword evidence="5 7" id="KW-0472">Membrane</keyword>
<keyword evidence="4 7" id="KW-1133">Transmembrane helix</keyword>
<evidence type="ECO:0000256" key="6">
    <source>
        <dbReference type="SAM" id="MobiDB-lite"/>
    </source>
</evidence>